<evidence type="ECO:0000259" key="6">
    <source>
        <dbReference type="PROSITE" id="PS51684"/>
    </source>
</evidence>
<dbReference type="Pfam" id="PF18093">
    <property type="entry name" value="Trm5_N"/>
    <property type="match status" value="1"/>
</dbReference>
<proteinExistence type="predicted"/>
<dbReference type="InterPro" id="IPR030382">
    <property type="entry name" value="MeTrfase_TRM5/TYW2"/>
</dbReference>
<name>H1YXL7_9EURY</name>
<dbReference type="InParanoid" id="H1YXL7"/>
<evidence type="ECO:0000256" key="3">
    <source>
        <dbReference type="ARBA" id="ARBA00022679"/>
    </source>
</evidence>
<dbReference type="GO" id="GO:0002939">
    <property type="term" value="P:tRNA N1-guanine methylation"/>
    <property type="evidence" value="ECO:0007669"/>
    <property type="project" value="TreeGrafter"/>
</dbReference>
<dbReference type="InterPro" id="IPR056743">
    <property type="entry name" value="TRM5-TYW2-like_MTfase"/>
</dbReference>
<dbReference type="HOGENOM" id="CLU_022610_0_1_2"/>
<dbReference type="Pfam" id="PF02475">
    <property type="entry name" value="TRM5-TYW2_MTfase"/>
    <property type="match status" value="1"/>
</dbReference>
<dbReference type="Proteomes" id="UP000005741">
    <property type="component" value="Chromosome"/>
</dbReference>
<keyword evidence="1" id="KW-0963">Cytoplasm</keyword>
<dbReference type="GO" id="GO:0008175">
    <property type="term" value="F:tRNA methyltransferase activity"/>
    <property type="evidence" value="ECO:0007669"/>
    <property type="project" value="TreeGrafter"/>
</dbReference>
<dbReference type="AlphaFoldDB" id="H1YXL7"/>
<evidence type="ECO:0000313" key="7">
    <source>
        <dbReference type="EMBL" id="EHQ34986.1"/>
    </source>
</evidence>
<dbReference type="Gene3D" id="3.30.70.2580">
    <property type="match status" value="1"/>
</dbReference>
<dbReference type="PROSITE" id="PS51684">
    <property type="entry name" value="SAM_MT_TRM5_TYW2"/>
    <property type="match status" value="1"/>
</dbReference>
<evidence type="ECO:0000256" key="4">
    <source>
        <dbReference type="ARBA" id="ARBA00022691"/>
    </source>
</evidence>
<dbReference type="SUPFAM" id="SSF53335">
    <property type="entry name" value="S-adenosyl-L-methionine-dependent methyltransferases"/>
    <property type="match status" value="1"/>
</dbReference>
<organism evidence="7 8">
    <name type="scientific">Methanoplanus limicola DSM 2279</name>
    <dbReference type="NCBI Taxonomy" id="937775"/>
    <lineage>
        <taxon>Archaea</taxon>
        <taxon>Methanobacteriati</taxon>
        <taxon>Methanobacteriota</taxon>
        <taxon>Stenosarchaea group</taxon>
        <taxon>Methanomicrobia</taxon>
        <taxon>Methanomicrobiales</taxon>
        <taxon>Methanomicrobiaceae</taxon>
        <taxon>Methanoplanus</taxon>
    </lineage>
</organism>
<evidence type="ECO:0000313" key="8">
    <source>
        <dbReference type="Proteomes" id="UP000005741"/>
    </source>
</evidence>
<feature type="domain" description="SAM-dependent methyltransferase TRM5/TYW2-type" evidence="6">
    <location>
        <begin position="69"/>
        <end position="304"/>
    </location>
</feature>
<dbReference type="EC" id="2.1.1.-" evidence="7"/>
<dbReference type="PANTHER" id="PTHR23245:SF36">
    <property type="entry name" value="TRNA (GUANINE(37)-N1)-METHYLTRANSFERASE"/>
    <property type="match status" value="1"/>
</dbReference>
<dbReference type="GO" id="GO:0005737">
    <property type="term" value="C:cytoplasm"/>
    <property type="evidence" value="ECO:0007669"/>
    <property type="project" value="TreeGrafter"/>
</dbReference>
<protein>
    <submittedName>
        <fullName evidence="7">Methyltransferase</fullName>
        <ecNumber evidence="7">2.1.1.-</ecNumber>
    </submittedName>
</protein>
<dbReference type="STRING" id="937775.Metlim_0864"/>
<keyword evidence="3 7" id="KW-0808">Transferase</keyword>
<dbReference type="InterPro" id="IPR040601">
    <property type="entry name" value="Trm5a/b_N"/>
</dbReference>
<dbReference type="CDD" id="cd02440">
    <property type="entry name" value="AdoMet_MTases"/>
    <property type="match status" value="1"/>
</dbReference>
<evidence type="ECO:0000256" key="1">
    <source>
        <dbReference type="ARBA" id="ARBA00022490"/>
    </source>
</evidence>
<keyword evidence="5" id="KW-0819">tRNA processing</keyword>
<gene>
    <name evidence="7" type="ORF">Metlim_0864</name>
</gene>
<evidence type="ECO:0000256" key="2">
    <source>
        <dbReference type="ARBA" id="ARBA00022603"/>
    </source>
</evidence>
<dbReference type="EMBL" id="CM001436">
    <property type="protein sequence ID" value="EHQ34986.1"/>
    <property type="molecule type" value="Genomic_DNA"/>
</dbReference>
<dbReference type="PANTHER" id="PTHR23245">
    <property type="entry name" value="TRNA METHYLTRANSFERASE"/>
    <property type="match status" value="1"/>
</dbReference>
<sequence>MPEKCWGIKVKKIIGEETRQRLIADGNLHPDFKPKKDSEHLYFPVKEKIPDSETFEFEARSVKQELPRHELIGGIAVIHEKSNKDAEMLLRSRPVIHTVLYSESAVTGEYRTKDYQVLAGGNTTETDYTEYGLRFKIDLSKAYFSARLANERQRILNSMKEGERLLDLFAGVGPFAVALSRKASVVIANDINPDAVRLMDENIRLNRIKNITPMLGDALHMPGIFPDGSFDRIIMNLPMNSVPFLKTAFQLCRKGGVIHFYSIQEEEGGMMEELRKFTTGKITERKVRSYAPKLHHAVYDVICE</sequence>
<reference evidence="7 8" key="1">
    <citation type="submission" date="2011-10" db="EMBL/GenBank/DDBJ databases">
        <title>The Improved High-Quality Draft genome of Methanoplanus limicola DSM 2279.</title>
        <authorList>
            <consortium name="US DOE Joint Genome Institute (JGI-PGF)"/>
            <person name="Lucas S."/>
            <person name="Copeland A."/>
            <person name="Lapidus A."/>
            <person name="Glavina del Rio T."/>
            <person name="Dalin E."/>
            <person name="Tice H."/>
            <person name="Bruce D."/>
            <person name="Goodwin L."/>
            <person name="Pitluck S."/>
            <person name="Peters L."/>
            <person name="Mikhailova N."/>
            <person name="Lu M."/>
            <person name="Kyrpides N."/>
            <person name="Mavromatis K."/>
            <person name="Ivanova N."/>
            <person name="Markowitz V."/>
            <person name="Cheng J.-F."/>
            <person name="Hugenholtz P."/>
            <person name="Woyke T."/>
            <person name="Wu D."/>
            <person name="Wirth R."/>
            <person name="Brambilla E.-M."/>
            <person name="Klenk H.-P."/>
            <person name="Eisen J.A."/>
        </authorList>
    </citation>
    <scope>NUCLEOTIDE SEQUENCE [LARGE SCALE GENOMIC DNA]</scope>
    <source>
        <strain evidence="7 8">DSM 2279</strain>
    </source>
</reference>
<dbReference type="FunCoup" id="H1YXL7">
    <property type="interactions" value="6"/>
</dbReference>
<dbReference type="Gene3D" id="3.40.50.150">
    <property type="entry name" value="Vaccinia Virus protein VP39"/>
    <property type="match status" value="1"/>
</dbReference>
<keyword evidence="8" id="KW-1185">Reference proteome</keyword>
<accession>H1YXL7</accession>
<dbReference type="OrthoDB" id="8079at2157"/>
<evidence type="ECO:0000256" key="5">
    <source>
        <dbReference type="ARBA" id="ARBA00022694"/>
    </source>
</evidence>
<dbReference type="InterPro" id="IPR029063">
    <property type="entry name" value="SAM-dependent_MTases_sf"/>
</dbReference>
<keyword evidence="4" id="KW-0949">S-adenosyl-L-methionine</keyword>
<keyword evidence="2 7" id="KW-0489">Methyltransferase</keyword>